<proteinExistence type="predicted"/>
<evidence type="ECO:0000313" key="3">
    <source>
        <dbReference type="EMBL" id="SDC57842.1"/>
    </source>
</evidence>
<keyword evidence="3" id="KW-0378">Hydrolase</keyword>
<dbReference type="GO" id="GO:0016787">
    <property type="term" value="F:hydrolase activity"/>
    <property type="evidence" value="ECO:0007669"/>
    <property type="project" value="UniProtKB-KW"/>
</dbReference>
<keyword evidence="4" id="KW-1185">Reference proteome</keyword>
<dbReference type="InterPro" id="IPR029059">
    <property type="entry name" value="AB_hydrolase_5"/>
</dbReference>
<dbReference type="Proteomes" id="UP000242949">
    <property type="component" value="Unassembled WGS sequence"/>
</dbReference>
<evidence type="ECO:0000256" key="1">
    <source>
        <dbReference type="SAM" id="Phobius"/>
    </source>
</evidence>
<feature type="transmembrane region" description="Helical" evidence="1">
    <location>
        <begin position="12"/>
        <end position="31"/>
    </location>
</feature>
<keyword evidence="1" id="KW-0472">Membrane</keyword>
<name>A0A1G6MQR0_9BACI</name>
<keyword evidence="1" id="KW-1133">Transmembrane helix</keyword>
<dbReference type="RefSeq" id="WP_090797043.1">
    <property type="nucleotide sequence ID" value="NZ_FMYI01000012.1"/>
</dbReference>
<reference evidence="4" key="1">
    <citation type="submission" date="2016-09" db="EMBL/GenBank/DDBJ databases">
        <authorList>
            <person name="Varghese N."/>
            <person name="Submissions S."/>
        </authorList>
    </citation>
    <scope>NUCLEOTIDE SEQUENCE [LARGE SCALE GENOMIC DNA]</scope>
    <source>
        <strain evidence="4">S5</strain>
    </source>
</reference>
<dbReference type="OrthoDB" id="9780932at2"/>
<evidence type="ECO:0000313" key="4">
    <source>
        <dbReference type="Proteomes" id="UP000242949"/>
    </source>
</evidence>
<dbReference type="SUPFAM" id="SSF53474">
    <property type="entry name" value="alpha/beta-Hydrolases"/>
    <property type="match status" value="1"/>
</dbReference>
<evidence type="ECO:0000259" key="2">
    <source>
        <dbReference type="Pfam" id="PF12695"/>
    </source>
</evidence>
<sequence length="245" mass="27163">MSISLNNKIFKRFIIVLIIILIIFMGGYLFLQLRTYSADEQANEAMQSSSVSTNNNTVIFEPENALANLVLYQGALVEPEAYAVFATMLQNKGIRVFIPEMPLNLAILNTSAFEDIKDAHPSEKQWWIGGHSLGGASASIYASENIEAIDGIFFLASYPSSGSDLSHIDQPVISLHATNDDIIDYDNYQDSMNLLPPHTNFIEIEGGNHSNFAHYGFQSGDGESTITREEQLDKVVQTLIDHIID</sequence>
<feature type="domain" description="Alpha/beta hydrolase fold-5" evidence="2">
    <location>
        <begin position="69"/>
        <end position="232"/>
    </location>
</feature>
<organism evidence="3 4">
    <name type="scientific">Pelagirhabdus alkalitolerans</name>
    <dbReference type="NCBI Taxonomy" id="1612202"/>
    <lineage>
        <taxon>Bacteria</taxon>
        <taxon>Bacillati</taxon>
        <taxon>Bacillota</taxon>
        <taxon>Bacilli</taxon>
        <taxon>Bacillales</taxon>
        <taxon>Bacillaceae</taxon>
        <taxon>Pelagirhabdus</taxon>
    </lineage>
</organism>
<keyword evidence="1" id="KW-0812">Transmembrane</keyword>
<dbReference type="EMBL" id="FMYI01000012">
    <property type="protein sequence ID" value="SDC57842.1"/>
    <property type="molecule type" value="Genomic_DNA"/>
</dbReference>
<dbReference type="AlphaFoldDB" id="A0A1G6MQR0"/>
<dbReference type="Gene3D" id="3.40.50.1820">
    <property type="entry name" value="alpha/beta hydrolase"/>
    <property type="match status" value="1"/>
</dbReference>
<dbReference type="Pfam" id="PF12695">
    <property type="entry name" value="Abhydrolase_5"/>
    <property type="match status" value="1"/>
</dbReference>
<accession>A0A1G6MQR0</accession>
<dbReference type="InterPro" id="IPR029058">
    <property type="entry name" value="AB_hydrolase_fold"/>
</dbReference>
<protein>
    <submittedName>
        <fullName evidence="3">Alpha/beta hydrolase family protein</fullName>
    </submittedName>
</protein>
<gene>
    <name evidence="3" type="ORF">SAMN05421734_11219</name>
</gene>
<dbReference type="STRING" id="1612202.SAMN05421734_11219"/>